<name>A0ABR2QM70_9ROSI</name>
<protein>
    <submittedName>
        <fullName evidence="1">Uncharacterized protein</fullName>
    </submittedName>
</protein>
<dbReference type="InterPro" id="IPR036691">
    <property type="entry name" value="Endo/exonu/phosph_ase_sf"/>
</dbReference>
<dbReference type="Proteomes" id="UP001396334">
    <property type="component" value="Unassembled WGS sequence"/>
</dbReference>
<dbReference type="SUPFAM" id="SSF56219">
    <property type="entry name" value="DNase I-like"/>
    <property type="match status" value="1"/>
</dbReference>
<accession>A0ABR2QM70</accession>
<evidence type="ECO:0000313" key="2">
    <source>
        <dbReference type="Proteomes" id="UP001396334"/>
    </source>
</evidence>
<comment type="caution">
    <text evidence="1">The sequence shown here is derived from an EMBL/GenBank/DDBJ whole genome shotgun (WGS) entry which is preliminary data.</text>
</comment>
<gene>
    <name evidence="1" type="ORF">V6N11_024470</name>
</gene>
<dbReference type="EMBL" id="JBBPBN010000035">
    <property type="protein sequence ID" value="KAK9001772.1"/>
    <property type="molecule type" value="Genomic_DNA"/>
</dbReference>
<sequence length="127" mass="14766">MTFIVKESINFIDTLVSLKGEEPWQCTFLYDPSHITDKQQFWANFHQLRRNSTLRWCVIGDVNILSDQSEKEGGAPVNNSQANWFLDFLDASSMLELPIKGMIFIWSNMRSNNEVIAERLEKNSHIK</sequence>
<dbReference type="Gene3D" id="3.60.10.10">
    <property type="entry name" value="Endonuclease/exonuclease/phosphatase"/>
    <property type="match status" value="1"/>
</dbReference>
<proteinExistence type="predicted"/>
<reference evidence="1 2" key="1">
    <citation type="journal article" date="2024" name="G3 (Bethesda)">
        <title>Genome assembly of Hibiscus sabdariffa L. provides insights into metabolisms of medicinal natural products.</title>
        <authorList>
            <person name="Kim T."/>
        </authorList>
    </citation>
    <scope>NUCLEOTIDE SEQUENCE [LARGE SCALE GENOMIC DNA]</scope>
    <source>
        <strain evidence="1">TK-2024</strain>
        <tissue evidence="1">Old leaves</tissue>
    </source>
</reference>
<keyword evidence="2" id="KW-1185">Reference proteome</keyword>
<evidence type="ECO:0000313" key="1">
    <source>
        <dbReference type="EMBL" id="KAK9001772.1"/>
    </source>
</evidence>
<organism evidence="1 2">
    <name type="scientific">Hibiscus sabdariffa</name>
    <name type="common">roselle</name>
    <dbReference type="NCBI Taxonomy" id="183260"/>
    <lineage>
        <taxon>Eukaryota</taxon>
        <taxon>Viridiplantae</taxon>
        <taxon>Streptophyta</taxon>
        <taxon>Embryophyta</taxon>
        <taxon>Tracheophyta</taxon>
        <taxon>Spermatophyta</taxon>
        <taxon>Magnoliopsida</taxon>
        <taxon>eudicotyledons</taxon>
        <taxon>Gunneridae</taxon>
        <taxon>Pentapetalae</taxon>
        <taxon>rosids</taxon>
        <taxon>malvids</taxon>
        <taxon>Malvales</taxon>
        <taxon>Malvaceae</taxon>
        <taxon>Malvoideae</taxon>
        <taxon>Hibiscus</taxon>
    </lineage>
</organism>